<accession>A0A0E9UMZ5</accession>
<proteinExistence type="predicted"/>
<sequence>MVSYTPETFKNKLIFVMIGLQCNTQVNHTYCGNSFTYNVKYNTGTNTVFGTFQCTI</sequence>
<dbReference type="EMBL" id="GBXM01041405">
    <property type="protein sequence ID" value="JAH67172.1"/>
    <property type="molecule type" value="Transcribed_RNA"/>
</dbReference>
<reference evidence="1" key="1">
    <citation type="submission" date="2014-11" db="EMBL/GenBank/DDBJ databases">
        <authorList>
            <person name="Amaro Gonzalez C."/>
        </authorList>
    </citation>
    <scope>NUCLEOTIDE SEQUENCE</scope>
</reference>
<organism evidence="1">
    <name type="scientific">Anguilla anguilla</name>
    <name type="common">European freshwater eel</name>
    <name type="synonym">Muraena anguilla</name>
    <dbReference type="NCBI Taxonomy" id="7936"/>
    <lineage>
        <taxon>Eukaryota</taxon>
        <taxon>Metazoa</taxon>
        <taxon>Chordata</taxon>
        <taxon>Craniata</taxon>
        <taxon>Vertebrata</taxon>
        <taxon>Euteleostomi</taxon>
        <taxon>Actinopterygii</taxon>
        <taxon>Neopterygii</taxon>
        <taxon>Teleostei</taxon>
        <taxon>Anguilliformes</taxon>
        <taxon>Anguillidae</taxon>
        <taxon>Anguilla</taxon>
    </lineage>
</organism>
<name>A0A0E9UMZ5_ANGAN</name>
<reference evidence="1" key="2">
    <citation type="journal article" date="2015" name="Fish Shellfish Immunol.">
        <title>Early steps in the European eel (Anguilla anguilla)-Vibrio vulnificus interaction in the gills: Role of the RtxA13 toxin.</title>
        <authorList>
            <person name="Callol A."/>
            <person name="Pajuelo D."/>
            <person name="Ebbesson L."/>
            <person name="Teles M."/>
            <person name="MacKenzie S."/>
            <person name="Amaro C."/>
        </authorList>
    </citation>
    <scope>NUCLEOTIDE SEQUENCE</scope>
</reference>
<dbReference type="AlphaFoldDB" id="A0A0E9UMZ5"/>
<protein>
    <submittedName>
        <fullName evidence="1">Uncharacterized protein</fullName>
    </submittedName>
</protein>
<evidence type="ECO:0000313" key="1">
    <source>
        <dbReference type="EMBL" id="JAH67172.1"/>
    </source>
</evidence>